<reference evidence="2" key="1">
    <citation type="submission" date="2014-09" db="EMBL/GenBank/DDBJ databases">
        <title>Genome sequence of the luminous mushroom Mycena chlorophos for searching fungal bioluminescence genes.</title>
        <authorList>
            <person name="Tanaka Y."/>
            <person name="Kasuga D."/>
            <person name="Oba Y."/>
            <person name="Hase S."/>
            <person name="Sato K."/>
            <person name="Oba Y."/>
            <person name="Sakakibara Y."/>
        </authorList>
    </citation>
    <scope>NUCLEOTIDE SEQUENCE</scope>
</reference>
<feature type="chain" id="PRO_5047399233" evidence="1">
    <location>
        <begin position="19"/>
        <end position="142"/>
    </location>
</feature>
<keyword evidence="3" id="KW-1185">Reference proteome</keyword>
<evidence type="ECO:0000256" key="1">
    <source>
        <dbReference type="SAM" id="SignalP"/>
    </source>
</evidence>
<name>A0ABQ0L8B7_MYCCL</name>
<proteinExistence type="predicted"/>
<feature type="signal peptide" evidence="1">
    <location>
        <begin position="1"/>
        <end position="18"/>
    </location>
</feature>
<protein>
    <submittedName>
        <fullName evidence="2">Uncharacterized protein</fullName>
    </submittedName>
</protein>
<dbReference type="EMBL" id="DF843452">
    <property type="protein sequence ID" value="GAT47405.1"/>
    <property type="molecule type" value="Genomic_DNA"/>
</dbReference>
<evidence type="ECO:0000313" key="2">
    <source>
        <dbReference type="EMBL" id="GAT47405.1"/>
    </source>
</evidence>
<organism evidence="2 3">
    <name type="scientific">Mycena chlorophos</name>
    <name type="common">Agaric fungus</name>
    <name type="synonym">Agaricus chlorophos</name>
    <dbReference type="NCBI Taxonomy" id="658473"/>
    <lineage>
        <taxon>Eukaryota</taxon>
        <taxon>Fungi</taxon>
        <taxon>Dikarya</taxon>
        <taxon>Basidiomycota</taxon>
        <taxon>Agaricomycotina</taxon>
        <taxon>Agaricomycetes</taxon>
        <taxon>Agaricomycetidae</taxon>
        <taxon>Agaricales</taxon>
        <taxon>Marasmiineae</taxon>
        <taxon>Mycenaceae</taxon>
        <taxon>Mycena</taxon>
    </lineage>
</organism>
<sequence length="142" mass="13978">MIFARAIVFISAFLLANALPLSRRASAINVATCTDPSVQLVTHDCDVALLGLGPGGIAGTIEFLRVNAATTSATSGTCTVSATAVDGGTIIDISKGRLEGHGSTNGGYDNLLTACGPSPGSMVIGGGSNNGGNIQISISAAA</sequence>
<dbReference type="Proteomes" id="UP000815677">
    <property type="component" value="Unassembled WGS sequence"/>
</dbReference>
<accession>A0ABQ0L8B7</accession>
<gene>
    <name evidence="2" type="ORF">MCHLO_04866</name>
</gene>
<keyword evidence="1" id="KW-0732">Signal</keyword>
<evidence type="ECO:0000313" key="3">
    <source>
        <dbReference type="Proteomes" id="UP000815677"/>
    </source>
</evidence>